<dbReference type="FunFam" id="1.20.58.90:FF:000004">
    <property type="entry name" value="Syntaxin 10"/>
    <property type="match status" value="1"/>
</dbReference>
<dbReference type="Gene3D" id="1.20.5.110">
    <property type="match status" value="1"/>
</dbReference>
<dbReference type="PROSITE" id="PS50192">
    <property type="entry name" value="T_SNARE"/>
    <property type="match status" value="1"/>
</dbReference>
<reference evidence="13" key="1">
    <citation type="submission" date="2019-11" db="UniProtKB">
        <authorList>
            <consortium name="WormBaseParasite"/>
        </authorList>
    </citation>
    <scope>IDENTIFICATION</scope>
</reference>
<dbReference type="InterPro" id="IPR000727">
    <property type="entry name" value="T_SNARE_dom"/>
</dbReference>
<comment type="subcellular location">
    <subcellularLocation>
        <location evidence="9">Golgi apparatus</location>
        <location evidence="9">trans-Golgi network membrane</location>
        <topology evidence="9">Single-pass type IV membrane protein</topology>
    </subcellularLocation>
</comment>
<dbReference type="PANTHER" id="PTHR12791">
    <property type="entry name" value="GOLGI SNARE BET1-RELATED"/>
    <property type="match status" value="1"/>
</dbReference>
<feature type="domain" description="T-SNARE coiled-coil homology" evidence="12">
    <location>
        <begin position="205"/>
        <end position="267"/>
    </location>
</feature>
<keyword evidence="5 11" id="KW-1133">Transmembrane helix</keyword>
<dbReference type="InterPro" id="IPR010989">
    <property type="entry name" value="SNARE"/>
</dbReference>
<evidence type="ECO:0000256" key="10">
    <source>
        <dbReference type="SAM" id="MobiDB-lite"/>
    </source>
</evidence>
<feature type="compositionally biased region" description="Basic and acidic residues" evidence="10">
    <location>
        <begin position="185"/>
        <end position="194"/>
    </location>
</feature>
<evidence type="ECO:0000256" key="4">
    <source>
        <dbReference type="ARBA" id="ARBA00022927"/>
    </source>
</evidence>
<protein>
    <submittedName>
        <fullName evidence="13">t-SNARE coiled-coil homology domain-containing protein</fullName>
    </submittedName>
</protein>
<dbReference type="Gene3D" id="1.20.58.90">
    <property type="match status" value="1"/>
</dbReference>
<dbReference type="GO" id="GO:0048193">
    <property type="term" value="P:Golgi vesicle transport"/>
    <property type="evidence" value="ECO:0007669"/>
    <property type="project" value="InterPro"/>
</dbReference>
<dbReference type="SUPFAM" id="SSF47661">
    <property type="entry name" value="t-snare proteins"/>
    <property type="match status" value="1"/>
</dbReference>
<feature type="region of interest" description="Disordered" evidence="10">
    <location>
        <begin position="157"/>
        <end position="198"/>
    </location>
</feature>
<evidence type="ECO:0000259" key="12">
    <source>
        <dbReference type="PROSITE" id="PS50192"/>
    </source>
</evidence>
<evidence type="ECO:0000256" key="7">
    <source>
        <dbReference type="ARBA" id="ARBA00023054"/>
    </source>
</evidence>
<dbReference type="GO" id="GO:0015031">
    <property type="term" value="P:protein transport"/>
    <property type="evidence" value="ECO:0007669"/>
    <property type="project" value="UniProtKB-KW"/>
</dbReference>
<evidence type="ECO:0000256" key="2">
    <source>
        <dbReference type="ARBA" id="ARBA00022448"/>
    </source>
</evidence>
<keyword evidence="3 11" id="KW-0812">Transmembrane</keyword>
<evidence type="ECO:0000256" key="11">
    <source>
        <dbReference type="SAM" id="Phobius"/>
    </source>
</evidence>
<proteinExistence type="inferred from homology"/>
<dbReference type="CDD" id="cd21443">
    <property type="entry name" value="SNARE_NTD_STX6_STX10"/>
    <property type="match status" value="1"/>
</dbReference>
<evidence type="ECO:0000313" key="13">
    <source>
        <dbReference type="WBParaSite" id="MCU_000913-RA"/>
    </source>
</evidence>
<feature type="transmembrane region" description="Helical" evidence="11">
    <location>
        <begin position="277"/>
        <end position="296"/>
    </location>
</feature>
<keyword evidence="6" id="KW-0333">Golgi apparatus</keyword>
<dbReference type="AlphaFoldDB" id="A0A5K3EKM7"/>
<accession>A0A5K3EKM7</accession>
<keyword evidence="4" id="KW-0653">Protein transport</keyword>
<dbReference type="SMART" id="SM00397">
    <property type="entry name" value="t_SNARE"/>
    <property type="match status" value="1"/>
</dbReference>
<keyword evidence="8 11" id="KW-0472">Membrane</keyword>
<evidence type="ECO:0000256" key="9">
    <source>
        <dbReference type="ARBA" id="ARBA00037801"/>
    </source>
</evidence>
<evidence type="ECO:0000256" key="3">
    <source>
        <dbReference type="ARBA" id="ARBA00022692"/>
    </source>
</evidence>
<feature type="compositionally biased region" description="Polar residues" evidence="10">
    <location>
        <begin position="157"/>
        <end position="166"/>
    </location>
</feature>
<dbReference type="FunFam" id="1.20.5.110:FF:000006">
    <property type="entry name" value="Syntaxin 6"/>
    <property type="match status" value="1"/>
</dbReference>
<evidence type="ECO:0000256" key="6">
    <source>
        <dbReference type="ARBA" id="ARBA00023034"/>
    </source>
</evidence>
<keyword evidence="2" id="KW-0813">Transport</keyword>
<dbReference type="InterPro" id="IPR015260">
    <property type="entry name" value="Syntaxin-6/10/61_N"/>
</dbReference>
<dbReference type="CDD" id="cd15851">
    <property type="entry name" value="SNARE_Syntaxin6"/>
    <property type="match status" value="1"/>
</dbReference>
<name>A0A5K3EKM7_MESCO</name>
<dbReference type="SUPFAM" id="SSF58038">
    <property type="entry name" value="SNARE fusion complex"/>
    <property type="match status" value="1"/>
</dbReference>
<evidence type="ECO:0000256" key="8">
    <source>
        <dbReference type="ARBA" id="ARBA00023136"/>
    </source>
</evidence>
<dbReference type="PROSITE" id="PS51257">
    <property type="entry name" value="PROKAR_LIPOPROTEIN"/>
    <property type="match status" value="1"/>
</dbReference>
<organism evidence="13">
    <name type="scientific">Mesocestoides corti</name>
    <name type="common">Flatworm</name>
    <dbReference type="NCBI Taxonomy" id="53468"/>
    <lineage>
        <taxon>Eukaryota</taxon>
        <taxon>Metazoa</taxon>
        <taxon>Spiralia</taxon>
        <taxon>Lophotrochozoa</taxon>
        <taxon>Platyhelminthes</taxon>
        <taxon>Cestoda</taxon>
        <taxon>Eucestoda</taxon>
        <taxon>Cyclophyllidea</taxon>
        <taxon>Mesocestoididae</taxon>
        <taxon>Mesocestoides</taxon>
    </lineage>
</organism>
<dbReference type="WBParaSite" id="MCU_000913-RA">
    <property type="protein sequence ID" value="MCU_000913-RA"/>
    <property type="gene ID" value="MCU_000913"/>
</dbReference>
<comment type="similarity">
    <text evidence="1">Belongs to the syntaxin family.</text>
</comment>
<dbReference type="GO" id="GO:0005794">
    <property type="term" value="C:Golgi apparatus"/>
    <property type="evidence" value="ECO:0007669"/>
    <property type="project" value="UniProtKB-SubCell"/>
</dbReference>
<keyword evidence="7" id="KW-0175">Coiled coil</keyword>
<evidence type="ECO:0000256" key="1">
    <source>
        <dbReference type="ARBA" id="ARBA00009063"/>
    </source>
</evidence>
<dbReference type="GO" id="GO:0016020">
    <property type="term" value="C:membrane"/>
    <property type="evidence" value="ECO:0007669"/>
    <property type="project" value="InterPro"/>
</dbReference>
<sequence length="297" mass="33454">MTVHKPLFCFIFPDFLFTSLLAFVSCLTMDRLDPFYVVRDEVIKSLTQAQVEYEAWKHEVVAKSVNIKPAEMALRETIKNIDWDLEDLQETVLIVEKNPTKFYISGEELRSRQRFLQEVKSVVKDVKDQLYDPSGLISGNHKRINFDVPNTVKVSPTRVSGMNGKSSLALPGSAKPASDSGFTQDLKRRSEHPGMDAPGLLADQQAMLKEQDEHLDQLGSSISRLKQMSHRIGGELGDQVALLDEFGEEMASTESRMDSALRRASRLLHIDSSRSQWYAIGGLLLILFIILLLFAVL</sequence>
<dbReference type="Pfam" id="PF09177">
    <property type="entry name" value="STX6_10_61_N"/>
    <property type="match status" value="1"/>
</dbReference>
<evidence type="ECO:0000256" key="5">
    <source>
        <dbReference type="ARBA" id="ARBA00022989"/>
    </source>
</evidence>